<keyword evidence="7 10" id="KW-0808">Transferase</keyword>
<dbReference type="PANTHER" id="PTHR11579:SF0">
    <property type="entry name" value="PROTEIN-L-ISOASPARTATE(D-ASPARTATE) O-METHYLTRANSFERASE"/>
    <property type="match status" value="1"/>
</dbReference>
<accession>A0ABU9UCS7</accession>
<sequence length="204" mass="22731">MEKEKLLQTLSKQGITEETIQAIAKVPRELFIGNNTPETAYKNIALPIDYDQTISQPYTVAYMIDLLELSPGKKVLELGGGTGYSAAVMWEKMKRQGELYSLELIPGLQKTGKQNLAKAGYKEIHLICKDGKKGYPEHAPYDRVVIAAAVSTLAKEITEQLKEEGILVFPQQTSQNACIMTKIKKKKQGFETSTHGYFAFVPFV</sequence>
<organism evidence="10 11">
    <name type="scientific">Rarispira pelagica</name>
    <dbReference type="NCBI Taxonomy" id="3141764"/>
    <lineage>
        <taxon>Bacteria</taxon>
        <taxon>Pseudomonadati</taxon>
        <taxon>Spirochaetota</taxon>
        <taxon>Spirochaetia</taxon>
        <taxon>Winmispirales</taxon>
        <taxon>Winmispiraceae</taxon>
        <taxon>Rarispira</taxon>
    </lineage>
</organism>
<protein>
    <recommendedName>
        <fullName evidence="4 9">Protein-L-isoaspartate O-methyltransferase</fullName>
        <ecNumber evidence="3 9">2.1.1.77</ecNumber>
    </recommendedName>
</protein>
<dbReference type="InterPro" id="IPR000682">
    <property type="entry name" value="PCMT"/>
</dbReference>
<dbReference type="GO" id="GO:0032259">
    <property type="term" value="P:methylation"/>
    <property type="evidence" value="ECO:0007669"/>
    <property type="project" value="UniProtKB-KW"/>
</dbReference>
<reference evidence="10 11" key="1">
    <citation type="submission" date="2024-03" db="EMBL/GenBank/DDBJ databases">
        <title>Ignisphaera cupida sp. nov., a hyperthermophilic hydrolytic archaeon from a hot spring of Kamchatka, and proposal of Ignisphaeraceae fam. nov.</title>
        <authorList>
            <person name="Podosokorskaya O.A."/>
            <person name="Elcheninov A.G."/>
            <person name="Maltseva A.I."/>
            <person name="Zayulina K.S."/>
            <person name="Novikov A."/>
            <person name="Merkel A.Y."/>
        </authorList>
    </citation>
    <scope>NUCLEOTIDE SEQUENCE [LARGE SCALE GENOMIC DNA]</scope>
    <source>
        <strain evidence="10 11">38H-sp</strain>
    </source>
</reference>
<gene>
    <name evidence="10" type="ORF">WKV44_07915</name>
</gene>
<name>A0ABU9UCS7_9SPIR</name>
<dbReference type="GO" id="GO:0004719">
    <property type="term" value="F:protein-L-isoaspartate (D-aspartate) O-methyltransferase activity"/>
    <property type="evidence" value="ECO:0007669"/>
    <property type="project" value="UniProtKB-EC"/>
</dbReference>
<evidence type="ECO:0000256" key="1">
    <source>
        <dbReference type="ARBA" id="ARBA00004496"/>
    </source>
</evidence>
<keyword evidence="5" id="KW-0963">Cytoplasm</keyword>
<evidence type="ECO:0000313" key="10">
    <source>
        <dbReference type="EMBL" id="MEM5948469.1"/>
    </source>
</evidence>
<evidence type="ECO:0000256" key="3">
    <source>
        <dbReference type="ARBA" id="ARBA00011890"/>
    </source>
</evidence>
<evidence type="ECO:0000256" key="7">
    <source>
        <dbReference type="ARBA" id="ARBA00022679"/>
    </source>
</evidence>
<evidence type="ECO:0000313" key="11">
    <source>
        <dbReference type="Proteomes" id="UP001466331"/>
    </source>
</evidence>
<dbReference type="RefSeq" id="WP_420069914.1">
    <property type="nucleotide sequence ID" value="NZ_JBCHKQ010000003.1"/>
</dbReference>
<dbReference type="SUPFAM" id="SSF53335">
    <property type="entry name" value="S-adenosyl-L-methionine-dependent methyltransferases"/>
    <property type="match status" value="1"/>
</dbReference>
<keyword evidence="8" id="KW-0949">S-adenosyl-L-methionine</keyword>
<evidence type="ECO:0000256" key="8">
    <source>
        <dbReference type="ARBA" id="ARBA00022691"/>
    </source>
</evidence>
<proteinExistence type="inferred from homology"/>
<evidence type="ECO:0000256" key="9">
    <source>
        <dbReference type="NCBIfam" id="TIGR00080"/>
    </source>
</evidence>
<evidence type="ECO:0000256" key="2">
    <source>
        <dbReference type="ARBA" id="ARBA00005369"/>
    </source>
</evidence>
<dbReference type="EC" id="2.1.1.77" evidence="3 9"/>
<evidence type="ECO:0000256" key="4">
    <source>
        <dbReference type="ARBA" id="ARBA00013346"/>
    </source>
</evidence>
<comment type="similarity">
    <text evidence="2">Belongs to the methyltransferase superfamily. L-isoaspartyl/D-aspartyl protein methyltransferase family.</text>
</comment>
<dbReference type="CDD" id="cd02440">
    <property type="entry name" value="AdoMet_MTases"/>
    <property type="match status" value="1"/>
</dbReference>
<dbReference type="Pfam" id="PF01135">
    <property type="entry name" value="PCMT"/>
    <property type="match status" value="1"/>
</dbReference>
<dbReference type="PANTHER" id="PTHR11579">
    <property type="entry name" value="PROTEIN-L-ISOASPARTATE O-METHYLTRANSFERASE"/>
    <property type="match status" value="1"/>
</dbReference>
<dbReference type="NCBIfam" id="NF001453">
    <property type="entry name" value="PRK00312.1"/>
    <property type="match status" value="1"/>
</dbReference>
<dbReference type="Gene3D" id="3.40.50.150">
    <property type="entry name" value="Vaccinia Virus protein VP39"/>
    <property type="match status" value="1"/>
</dbReference>
<keyword evidence="11" id="KW-1185">Reference proteome</keyword>
<dbReference type="InterPro" id="IPR029063">
    <property type="entry name" value="SAM-dependent_MTases_sf"/>
</dbReference>
<evidence type="ECO:0000256" key="5">
    <source>
        <dbReference type="ARBA" id="ARBA00022490"/>
    </source>
</evidence>
<comment type="subcellular location">
    <subcellularLocation>
        <location evidence="1">Cytoplasm</location>
    </subcellularLocation>
</comment>
<dbReference type="EMBL" id="JBCHKQ010000003">
    <property type="protein sequence ID" value="MEM5948469.1"/>
    <property type="molecule type" value="Genomic_DNA"/>
</dbReference>
<dbReference type="Proteomes" id="UP001466331">
    <property type="component" value="Unassembled WGS sequence"/>
</dbReference>
<dbReference type="NCBIfam" id="TIGR00080">
    <property type="entry name" value="pimt"/>
    <property type="match status" value="1"/>
</dbReference>
<evidence type="ECO:0000256" key="6">
    <source>
        <dbReference type="ARBA" id="ARBA00022603"/>
    </source>
</evidence>
<keyword evidence="6 10" id="KW-0489">Methyltransferase</keyword>
<comment type="caution">
    <text evidence="10">The sequence shown here is derived from an EMBL/GenBank/DDBJ whole genome shotgun (WGS) entry which is preliminary data.</text>
</comment>